<gene>
    <name evidence="2" type="ORF">SARC_02965</name>
</gene>
<evidence type="ECO:0000313" key="2">
    <source>
        <dbReference type="EMBL" id="KNC84824.1"/>
    </source>
</evidence>
<feature type="region of interest" description="Disordered" evidence="1">
    <location>
        <begin position="49"/>
        <end position="68"/>
    </location>
</feature>
<name>A0A0L0G7C6_9EUKA</name>
<feature type="compositionally biased region" description="Acidic residues" evidence="1">
    <location>
        <begin position="650"/>
        <end position="671"/>
    </location>
</feature>
<evidence type="ECO:0000313" key="3">
    <source>
        <dbReference type="Proteomes" id="UP000054560"/>
    </source>
</evidence>
<protein>
    <submittedName>
        <fullName evidence="2">Uncharacterized protein</fullName>
    </submittedName>
</protein>
<accession>A0A0L0G7C6</accession>
<reference evidence="2 3" key="1">
    <citation type="submission" date="2011-02" db="EMBL/GenBank/DDBJ databases">
        <title>The Genome Sequence of Sphaeroforma arctica JP610.</title>
        <authorList>
            <consortium name="The Broad Institute Genome Sequencing Platform"/>
            <person name="Russ C."/>
            <person name="Cuomo C."/>
            <person name="Young S.K."/>
            <person name="Zeng Q."/>
            <person name="Gargeya S."/>
            <person name="Alvarado L."/>
            <person name="Berlin A."/>
            <person name="Chapman S.B."/>
            <person name="Chen Z."/>
            <person name="Freedman E."/>
            <person name="Gellesch M."/>
            <person name="Goldberg J."/>
            <person name="Griggs A."/>
            <person name="Gujja S."/>
            <person name="Heilman E."/>
            <person name="Heiman D."/>
            <person name="Howarth C."/>
            <person name="Mehta T."/>
            <person name="Neiman D."/>
            <person name="Pearson M."/>
            <person name="Roberts A."/>
            <person name="Saif S."/>
            <person name="Shea T."/>
            <person name="Shenoy N."/>
            <person name="Sisk P."/>
            <person name="Stolte C."/>
            <person name="Sykes S."/>
            <person name="White J."/>
            <person name="Yandava C."/>
            <person name="Burger G."/>
            <person name="Gray M.W."/>
            <person name="Holland P.W.H."/>
            <person name="King N."/>
            <person name="Lang F.B.F."/>
            <person name="Roger A.J."/>
            <person name="Ruiz-Trillo I."/>
            <person name="Haas B."/>
            <person name="Nusbaum C."/>
            <person name="Birren B."/>
        </authorList>
    </citation>
    <scope>NUCLEOTIDE SEQUENCE [LARGE SCALE GENOMIC DNA]</scope>
    <source>
        <strain evidence="2 3">JP610</strain>
    </source>
</reference>
<dbReference type="Proteomes" id="UP000054560">
    <property type="component" value="Unassembled WGS sequence"/>
</dbReference>
<dbReference type="GeneID" id="25903469"/>
<dbReference type="EMBL" id="KQ241738">
    <property type="protein sequence ID" value="KNC84824.1"/>
    <property type="molecule type" value="Genomic_DNA"/>
</dbReference>
<evidence type="ECO:0000256" key="1">
    <source>
        <dbReference type="SAM" id="MobiDB-lite"/>
    </source>
</evidence>
<organism evidence="2 3">
    <name type="scientific">Sphaeroforma arctica JP610</name>
    <dbReference type="NCBI Taxonomy" id="667725"/>
    <lineage>
        <taxon>Eukaryota</taxon>
        <taxon>Ichthyosporea</taxon>
        <taxon>Ichthyophonida</taxon>
        <taxon>Sphaeroforma</taxon>
    </lineage>
</organism>
<feature type="compositionally biased region" description="Acidic residues" evidence="1">
    <location>
        <begin position="49"/>
        <end position="66"/>
    </location>
</feature>
<feature type="region of interest" description="Disordered" evidence="1">
    <location>
        <begin position="601"/>
        <end position="680"/>
    </location>
</feature>
<dbReference type="RefSeq" id="XP_014158726.1">
    <property type="nucleotide sequence ID" value="XM_014303251.1"/>
</dbReference>
<sequence>MRAGNYPTLSMSTLAMLETLYFRVTGTYGASLYNAYSYLLKTLGGGVDDDDDDDDEDDDAEIDDDSAGLTSTLNRPLVSTLMDTAMTPDRTSVFHSQATFLAEIETRTSGTRAVKVADTGSATPGRKRGVSSRAAKKAYAAAVAFSNPDTMCRELAAALEVLMVHATISALLPAKTVSDVASGMVEEAQEKKKSSKRAHDHFVYPTWIKPTMSKARALDRFLDEILDNMPRARWYEPDPNDSVLSNFNGDLVDNWDPPVPVGTKYTTACPPTTVPVVSTKLYVFPTPSRLSHIIIGGHTRLLDHLDLDLDGLDTIKGYTGLATPFVAVCVFRKSTLNRPMHNVLLNAPEYADQSLLPKLPKLAMQLSVGKTRGGSKAVLVDKKLCDEDTCELPPVRVVNFAIPFDHLNKHYLLRTNIRQKSKMCEYETIRVLNNKSHAEKKKEAYVLTGRPRYTKLTANAFGLKEFEMDVACGSKSEAIETGGYADDAQSDVDTTTAAATVAFGGLTVGDNPPLSLLSNTTTMTTTTITTTTTNKNKVMDIVVSAPWQQPPKRRRLKRMSEVEATSSDHTIPPLTHVDVESMGVDAFMELGNSLLNPPDLIIPDSAQHSDSEMLCTPQPKSRGCNKRRGRKREVSGTSNVHEDLATVSEVEAETEADGSSISDDDDDDDDGGVGGSDMGF</sequence>
<proteinExistence type="predicted"/>
<keyword evidence="3" id="KW-1185">Reference proteome</keyword>
<dbReference type="AlphaFoldDB" id="A0A0L0G7C6"/>